<dbReference type="NCBIfam" id="NF005298">
    <property type="entry name" value="PRK06826.1"/>
    <property type="match status" value="1"/>
</dbReference>
<evidence type="ECO:0000256" key="7">
    <source>
        <dbReference type="ARBA" id="ARBA00022705"/>
    </source>
</evidence>
<name>A0ABQ3MX68_9BACI</name>
<dbReference type="Pfam" id="PF07733">
    <property type="entry name" value="DNA_pol3_alpha"/>
    <property type="match status" value="1"/>
</dbReference>
<dbReference type="InterPro" id="IPR004365">
    <property type="entry name" value="NA-bd_OB_tRNA"/>
</dbReference>
<dbReference type="NCBIfam" id="TIGR00594">
    <property type="entry name" value="polc"/>
    <property type="match status" value="1"/>
</dbReference>
<dbReference type="Pfam" id="PF14579">
    <property type="entry name" value="HHH_6"/>
    <property type="match status" value="1"/>
</dbReference>
<evidence type="ECO:0000256" key="4">
    <source>
        <dbReference type="ARBA" id="ARBA00019114"/>
    </source>
</evidence>
<dbReference type="PANTHER" id="PTHR32294">
    <property type="entry name" value="DNA POLYMERASE III SUBUNIT ALPHA"/>
    <property type="match status" value="1"/>
</dbReference>
<dbReference type="InterPro" id="IPR004013">
    <property type="entry name" value="PHP_dom"/>
</dbReference>
<dbReference type="SUPFAM" id="SSF160975">
    <property type="entry name" value="AF1531-like"/>
    <property type="match status" value="1"/>
</dbReference>
<organism evidence="12 13">
    <name type="scientific">Neobacillus kokaensis</name>
    <dbReference type="NCBI Taxonomy" id="2759023"/>
    <lineage>
        <taxon>Bacteria</taxon>
        <taxon>Bacillati</taxon>
        <taxon>Bacillota</taxon>
        <taxon>Bacilli</taxon>
        <taxon>Bacillales</taxon>
        <taxon>Bacillaceae</taxon>
        <taxon>Neobacillus</taxon>
    </lineage>
</organism>
<keyword evidence="5" id="KW-0808">Transferase</keyword>
<evidence type="ECO:0000256" key="1">
    <source>
        <dbReference type="ARBA" id="ARBA00004496"/>
    </source>
</evidence>
<dbReference type="EC" id="2.7.7.7" evidence="3"/>
<evidence type="ECO:0000313" key="13">
    <source>
        <dbReference type="Proteomes" id="UP000637074"/>
    </source>
</evidence>
<dbReference type="InterPro" id="IPR041931">
    <property type="entry name" value="DNA_pol3_alpha_thumb_dom"/>
</dbReference>
<evidence type="ECO:0000256" key="6">
    <source>
        <dbReference type="ARBA" id="ARBA00022695"/>
    </source>
</evidence>
<feature type="domain" description="Polymerase/histidinol phosphatase N-terminal" evidence="11">
    <location>
        <begin position="4"/>
        <end position="71"/>
    </location>
</feature>
<dbReference type="Pfam" id="PF02811">
    <property type="entry name" value="PHP"/>
    <property type="match status" value="1"/>
</dbReference>
<dbReference type="Pfam" id="PF01336">
    <property type="entry name" value="tRNA_anti-codon"/>
    <property type="match status" value="1"/>
</dbReference>
<dbReference type="NCBIfam" id="NF004226">
    <property type="entry name" value="PRK05673.1"/>
    <property type="match status" value="1"/>
</dbReference>
<dbReference type="InterPro" id="IPR003141">
    <property type="entry name" value="Pol/His_phosphatase_N"/>
</dbReference>
<evidence type="ECO:0000259" key="11">
    <source>
        <dbReference type="SMART" id="SM00481"/>
    </source>
</evidence>
<evidence type="ECO:0000313" key="12">
    <source>
        <dbReference type="EMBL" id="GHH97280.1"/>
    </source>
</evidence>
<evidence type="ECO:0000256" key="2">
    <source>
        <dbReference type="ARBA" id="ARBA00009496"/>
    </source>
</evidence>
<protein>
    <recommendedName>
        <fullName evidence="4">DNA polymerase III subunit alpha</fullName>
        <ecNumber evidence="3">2.7.7.7</ecNumber>
    </recommendedName>
</protein>
<dbReference type="InterPro" id="IPR004805">
    <property type="entry name" value="DnaE2/DnaE/PolC"/>
</dbReference>
<evidence type="ECO:0000256" key="10">
    <source>
        <dbReference type="ARBA" id="ARBA00049244"/>
    </source>
</evidence>
<keyword evidence="7" id="KW-0235">DNA replication</keyword>
<dbReference type="CDD" id="cd04485">
    <property type="entry name" value="DnaE_OBF"/>
    <property type="match status" value="1"/>
</dbReference>
<dbReference type="SUPFAM" id="SSF89550">
    <property type="entry name" value="PHP domain-like"/>
    <property type="match status" value="1"/>
</dbReference>
<keyword evidence="6" id="KW-0548">Nucleotidyltransferase</keyword>
<dbReference type="EMBL" id="BNDS01000002">
    <property type="protein sequence ID" value="GHH97280.1"/>
    <property type="molecule type" value="Genomic_DNA"/>
</dbReference>
<dbReference type="RefSeq" id="WP_191269936.1">
    <property type="nucleotide sequence ID" value="NZ_BNDS01000002.1"/>
</dbReference>
<keyword evidence="8" id="KW-0239">DNA-directed DNA polymerase</keyword>
<comment type="catalytic activity">
    <reaction evidence="10">
        <text>DNA(n) + a 2'-deoxyribonucleoside 5'-triphosphate = DNA(n+1) + diphosphate</text>
        <dbReference type="Rhea" id="RHEA:22508"/>
        <dbReference type="Rhea" id="RHEA-COMP:17339"/>
        <dbReference type="Rhea" id="RHEA-COMP:17340"/>
        <dbReference type="ChEBI" id="CHEBI:33019"/>
        <dbReference type="ChEBI" id="CHEBI:61560"/>
        <dbReference type="ChEBI" id="CHEBI:173112"/>
        <dbReference type="EC" id="2.7.7.7"/>
    </reaction>
</comment>
<dbReference type="InterPro" id="IPR040982">
    <property type="entry name" value="DNA_pol3_finger"/>
</dbReference>
<dbReference type="PANTHER" id="PTHR32294:SF0">
    <property type="entry name" value="DNA POLYMERASE III SUBUNIT ALPHA"/>
    <property type="match status" value="1"/>
</dbReference>
<proteinExistence type="inferred from homology"/>
<dbReference type="Pfam" id="PF17657">
    <property type="entry name" value="DNA_pol3_finger"/>
    <property type="match status" value="1"/>
</dbReference>
<comment type="caution">
    <text evidence="12">The sequence shown here is derived from an EMBL/GenBank/DDBJ whole genome shotgun (WGS) entry which is preliminary data.</text>
</comment>
<evidence type="ECO:0000256" key="3">
    <source>
        <dbReference type="ARBA" id="ARBA00012417"/>
    </source>
</evidence>
<dbReference type="SMART" id="SM00481">
    <property type="entry name" value="POLIIIAc"/>
    <property type="match status" value="1"/>
</dbReference>
<comment type="subcellular location">
    <subcellularLocation>
        <location evidence="1">Cytoplasm</location>
    </subcellularLocation>
</comment>
<dbReference type="Gene3D" id="1.10.150.870">
    <property type="match status" value="1"/>
</dbReference>
<evidence type="ECO:0000256" key="9">
    <source>
        <dbReference type="ARBA" id="ARBA00025611"/>
    </source>
</evidence>
<sequence>MSFIHLHVYSAYSLLTSTASVPGLVKTAYEKGFRALALTDRNVMYGTIEFYKLCKQMGIKPIVGLTVDVAGIQSENEAFPLVLLAENEAGYKNLLKISSAVLTKSENGIPLKWLQHYGSGLIAITPGDEGEIEQALTKGDLDFARELIAKYAAIFGKKNFYLAMQIHHLHQEASIRPHLLLLSKELNIPLAATNQVHYLDKDDMFAHECLLAIKNGDKLQDEHREKFENDQFYLKTAAEMADCFADFPEALENTLLIAERCNVNIELNKTYLPAFPTENQDISADEYLESLCLTGLEKRFSSPSKEYMDRLNYELAVIKRMKFSNYFLIVWDFMRFARENGILTGPGRGSAAGSLVSFCLYITDVDPIEHNLLFERFLNPERISMPDIDIDFPDHRRDEVIEYVAKKYGELHVAQIITFGTLASKAALRDVGRVFGLNTKELDYLSRLIPSRIGINLAEAYKESEGLRKFISDTPQNKKLFETALKLEGLPRHTSTHAAGVVISDKPLVDLVPIQQGSAHVYLTQYSMEYLEEMGLLKMDFLGLRNLTLIETILTTIKRHTGQTLDIRSIPLSDTRTFTLLAAGETTGIFQLESDGMRKVLRRLKPSRFEDIVAVNALYRPGPMENIPLFIDRKHGRISVEYPHPDLMPILENTYGVIVYQEQIIQIASKMAGFSLGEADLLRRAVSKKQKEVLDKERNHFVNGALLKGYEVATANEIYDLIVRFANYGFNRSHAVAYSMIAYQLAYLKANYPVYFMAGLLTSAIGNETKIAQYLMEAKQMGIPILQPSINHSSFPFQVENGEIRYSLAAIKGVGAAALREIFQARKKKLFKDLFDFCIRVSTKAINRRTLEVLVHSGSFDDFGMDRAVLLASLDVAVEHAQIFKPDDSNQFDLFEGEFNLKPKYVIVDPISQGHKLSFEKEVLGLYLSDHPISVYEKDLIQRGAQPLFQIKTRMLKAAAGVYLSEIKTIRTRKGELMAFLTISDSSGEMEAIAFPNVFKKSSSFLQQGKFAVLEGKIEERDEKLQFIIQQVYEIDEWIQRNSLKQPVLYLKVSKEKHEDLYLQQINQLLENNKGNISVVLHYEANRKTVKLGTAKNINPTPDLLHSLQDILGPQNVVLKD</sequence>
<evidence type="ECO:0000256" key="8">
    <source>
        <dbReference type="ARBA" id="ARBA00022932"/>
    </source>
</evidence>
<accession>A0ABQ3MX68</accession>
<dbReference type="InterPro" id="IPR011708">
    <property type="entry name" value="DNA_pol3_alpha_NTPase_dom"/>
</dbReference>
<dbReference type="InterPro" id="IPR016195">
    <property type="entry name" value="Pol/histidinol_Pase-like"/>
</dbReference>
<comment type="function">
    <text evidence="9">DNA polymerase III is a complex, multichain enzyme responsible for most of the replicative synthesis in bacteria. This DNA polymerase also exhibits 3' to 5' exonuclease activity. The alpha chain is the DNA polymerase.</text>
</comment>
<comment type="similarity">
    <text evidence="2">Belongs to the DNA polymerase type-C family. DnaE subfamily.</text>
</comment>
<reference evidence="12 13" key="1">
    <citation type="journal article" date="2022" name="Int. J. Syst. Evol. Microbiol.">
        <title>Neobacillus kokaensis sp. nov., isolated from soil.</title>
        <authorList>
            <person name="Yuki K."/>
            <person name="Matsubara H."/>
            <person name="Yamaguchi S."/>
        </authorList>
    </citation>
    <scope>NUCLEOTIDE SEQUENCE [LARGE SCALE GENOMIC DNA]</scope>
    <source>
        <strain evidence="12 13">LOB 377</strain>
    </source>
</reference>
<gene>
    <name evidence="12" type="primary">dnaE</name>
    <name evidence="12" type="ORF">AM1BK_08230</name>
</gene>
<dbReference type="Proteomes" id="UP000637074">
    <property type="component" value="Unassembled WGS sequence"/>
</dbReference>
<dbReference type="Gene3D" id="1.10.10.1600">
    <property type="entry name" value="Bacterial DNA polymerase III alpha subunit, thumb domain"/>
    <property type="match status" value="1"/>
</dbReference>
<keyword evidence="13" id="KW-1185">Reference proteome</keyword>
<dbReference type="Gene3D" id="3.20.20.140">
    <property type="entry name" value="Metal-dependent hydrolases"/>
    <property type="match status" value="1"/>
</dbReference>
<evidence type="ECO:0000256" key="5">
    <source>
        <dbReference type="ARBA" id="ARBA00022679"/>
    </source>
</evidence>
<dbReference type="InterPro" id="IPR029460">
    <property type="entry name" value="DNAPol_HHH"/>
</dbReference>